<reference evidence="1 4" key="1">
    <citation type="submission" date="2016-07" db="EMBL/GenBank/DDBJ databases">
        <title>Pervasive Adenine N6-methylation of Active Genes in Fungi.</title>
        <authorList>
            <consortium name="DOE Joint Genome Institute"/>
            <person name="Mondo S.J."/>
            <person name="Dannebaum R.O."/>
            <person name="Kuo R.C."/>
            <person name="Labutti K."/>
            <person name="Haridas S."/>
            <person name="Kuo A."/>
            <person name="Salamov A."/>
            <person name="Ahrendt S.R."/>
            <person name="Lipzen A."/>
            <person name="Sullivan W."/>
            <person name="Andreopoulos W.B."/>
            <person name="Clum A."/>
            <person name="Lindquist E."/>
            <person name="Daum C."/>
            <person name="Ramamoorthy G.K."/>
            <person name="Gryganskyi A."/>
            <person name="Culley D."/>
            <person name="Magnuson J.K."/>
            <person name="James T.Y."/>
            <person name="O'Malley M.A."/>
            <person name="Stajich J.E."/>
            <person name="Spatafora J.W."/>
            <person name="Visel A."/>
            <person name="Grigoriev I.V."/>
        </authorList>
    </citation>
    <scope>NUCLEOTIDE SEQUENCE [LARGE SCALE GENOMIC DNA]</scope>
    <source>
        <strain evidence="1 4">NRRL 2496</strain>
    </source>
</reference>
<evidence type="ECO:0000313" key="4">
    <source>
        <dbReference type="Proteomes" id="UP000242180"/>
    </source>
</evidence>
<organism evidence="1 4">
    <name type="scientific">Syncephalastrum racemosum</name>
    <name type="common">Filamentous fungus</name>
    <dbReference type="NCBI Taxonomy" id="13706"/>
    <lineage>
        <taxon>Eukaryota</taxon>
        <taxon>Fungi</taxon>
        <taxon>Fungi incertae sedis</taxon>
        <taxon>Mucoromycota</taxon>
        <taxon>Mucoromycotina</taxon>
        <taxon>Mucoromycetes</taxon>
        <taxon>Mucorales</taxon>
        <taxon>Syncephalastraceae</taxon>
        <taxon>Syncephalastrum</taxon>
    </lineage>
</organism>
<dbReference type="Proteomes" id="UP000242180">
    <property type="component" value="Unassembled WGS sequence"/>
</dbReference>
<protein>
    <submittedName>
        <fullName evidence="1">Uncharacterized protein</fullName>
    </submittedName>
</protein>
<accession>A0A1X2HJU1</accession>
<evidence type="ECO:0000313" key="3">
    <source>
        <dbReference type="EMBL" id="ORY99319.1"/>
    </source>
</evidence>
<dbReference type="EMBL" id="MCGN01000003">
    <property type="protein sequence ID" value="ORY99309.1"/>
    <property type="molecule type" value="Genomic_DNA"/>
</dbReference>
<name>A0A1X2HJU1_SYNRA</name>
<sequence length="89" mass="9796">MKQTVSRSWLPRLFDNSEYDEAPDNLLAALNYDVRRRTSLLEALAKLQAGTIIVDKEVILVLAGEAYGIFGEADGHGVKNKLKIGAHSI</sequence>
<dbReference type="EMBL" id="MCGN01000003">
    <property type="protein sequence ID" value="ORY99316.1"/>
    <property type="molecule type" value="Genomic_DNA"/>
</dbReference>
<dbReference type="EMBL" id="MCGN01000003">
    <property type="protein sequence ID" value="ORY99319.1"/>
    <property type="molecule type" value="Genomic_DNA"/>
</dbReference>
<dbReference type="AlphaFoldDB" id="A0A1X2HJU1"/>
<keyword evidence="4" id="KW-1185">Reference proteome</keyword>
<dbReference type="InParanoid" id="A0A1X2HJU1"/>
<evidence type="ECO:0000313" key="2">
    <source>
        <dbReference type="EMBL" id="ORY99316.1"/>
    </source>
</evidence>
<comment type="caution">
    <text evidence="1">The sequence shown here is derived from an EMBL/GenBank/DDBJ whole genome shotgun (WGS) entry which is preliminary data.</text>
</comment>
<proteinExistence type="predicted"/>
<evidence type="ECO:0000313" key="1">
    <source>
        <dbReference type="EMBL" id="ORY99309.1"/>
    </source>
</evidence>
<gene>
    <name evidence="1" type="ORF">BCR43DRAFT_513437</name>
    <name evidence="2" type="ORF">BCR43DRAFT_513440</name>
    <name evidence="3" type="ORF">BCR43DRAFT_513443</name>
</gene>